<organism evidence="1 2">
    <name type="scientific">Undibacterium pigrum</name>
    <dbReference type="NCBI Taxonomy" id="401470"/>
    <lineage>
        <taxon>Bacteria</taxon>
        <taxon>Pseudomonadati</taxon>
        <taxon>Pseudomonadota</taxon>
        <taxon>Betaproteobacteria</taxon>
        <taxon>Burkholderiales</taxon>
        <taxon>Oxalobacteraceae</taxon>
        <taxon>Undibacterium</taxon>
    </lineage>
</organism>
<dbReference type="RefSeq" id="WP_110256471.1">
    <property type="nucleotide sequence ID" value="NZ_QJKB01000006.1"/>
</dbReference>
<name>A0A318J6S1_9BURK</name>
<sequence length="138" mass="15305">MVENTQERTSIYSDISRANARYLAESVGGFRRFGEKVGLAEAQVSQLLGKNPRRNIGVKIARRIEEAFEKPLGWIDQRHEEAGLAELSEAAMNELLSTELGILRDQVAKVSACLRATATANEVDKKNLIHLALSILEE</sequence>
<gene>
    <name evidence="1" type="ORF">DFR42_106217</name>
</gene>
<keyword evidence="2" id="KW-1185">Reference proteome</keyword>
<evidence type="ECO:0000313" key="1">
    <source>
        <dbReference type="EMBL" id="PXX42038.1"/>
    </source>
</evidence>
<evidence type="ECO:0000313" key="2">
    <source>
        <dbReference type="Proteomes" id="UP000247792"/>
    </source>
</evidence>
<dbReference type="AlphaFoldDB" id="A0A318J6S1"/>
<dbReference type="Proteomes" id="UP000247792">
    <property type="component" value="Unassembled WGS sequence"/>
</dbReference>
<accession>A0A318J6S1</accession>
<dbReference type="EMBL" id="QJKB01000006">
    <property type="protein sequence ID" value="PXX42038.1"/>
    <property type="molecule type" value="Genomic_DNA"/>
</dbReference>
<protein>
    <submittedName>
        <fullName evidence="1">Uncharacterized protein</fullName>
    </submittedName>
</protein>
<reference evidence="1 2" key="1">
    <citation type="submission" date="2018-05" db="EMBL/GenBank/DDBJ databases">
        <title>Genomic Encyclopedia of Type Strains, Phase IV (KMG-IV): sequencing the most valuable type-strain genomes for metagenomic binning, comparative biology and taxonomic classification.</title>
        <authorList>
            <person name="Goeker M."/>
        </authorList>
    </citation>
    <scope>NUCLEOTIDE SEQUENCE [LARGE SCALE GENOMIC DNA]</scope>
    <source>
        <strain evidence="1 2">DSM 19792</strain>
    </source>
</reference>
<comment type="caution">
    <text evidence="1">The sequence shown here is derived from an EMBL/GenBank/DDBJ whole genome shotgun (WGS) entry which is preliminary data.</text>
</comment>
<proteinExistence type="predicted"/>
<dbReference type="OrthoDB" id="9788236at2"/>